<dbReference type="AlphaFoldDB" id="A0A1G8JAL5"/>
<dbReference type="GO" id="GO:0016779">
    <property type="term" value="F:nucleotidyltransferase activity"/>
    <property type="evidence" value="ECO:0007669"/>
    <property type="project" value="UniProtKB-KW"/>
</dbReference>
<evidence type="ECO:0000256" key="9">
    <source>
        <dbReference type="RuleBase" id="RU003953"/>
    </source>
</evidence>
<dbReference type="GO" id="GO:0000166">
    <property type="term" value="F:nucleotide binding"/>
    <property type="evidence" value="ECO:0007669"/>
    <property type="project" value="UniProtKB-KW"/>
</dbReference>
<evidence type="ECO:0000256" key="6">
    <source>
        <dbReference type="ARBA" id="ARBA00022741"/>
    </source>
</evidence>
<name>A0A1G8JAL5_9BACI</name>
<dbReference type="Gene3D" id="1.10.246.80">
    <property type="match status" value="1"/>
</dbReference>
<dbReference type="OrthoDB" id="9805698at2"/>
<dbReference type="GO" id="GO:0046872">
    <property type="term" value="F:metal ion binding"/>
    <property type="evidence" value="ECO:0007669"/>
    <property type="project" value="UniProtKB-KW"/>
</dbReference>
<dbReference type="Gene3D" id="3.30.460.10">
    <property type="entry name" value="Beta Polymerase, domain 2"/>
    <property type="match status" value="1"/>
</dbReference>
<evidence type="ECO:0000256" key="2">
    <source>
        <dbReference type="ARBA" id="ARBA00022679"/>
    </source>
</evidence>
<evidence type="ECO:0000256" key="1">
    <source>
        <dbReference type="ARBA" id="ARBA00001946"/>
    </source>
</evidence>
<dbReference type="Gene3D" id="1.10.110.30">
    <property type="match status" value="1"/>
</dbReference>
<keyword evidence="2 9" id="KW-0808">Transferase</keyword>
<dbReference type="SUPFAM" id="SSF81301">
    <property type="entry name" value="Nucleotidyltransferase"/>
    <property type="match status" value="1"/>
</dbReference>
<sequence length="378" mass="42423">MVMKTTDEWRVASSLLNVLNDYNHEAYIVGGAVRNWLLQKPAEDLDIVTSAPLAEIADILPEATVIETSVPLLTMKKESVRVDISALKGESLEENLAARDFTVNAIAVNAKGAVIDPFHGQKDVHARVLRLLHDEAIAVDPLRILRAARLMANDQFLVDEATVNACKTYRYRLTRVPGERVGDELNRLLYTEHASKGFQWLAEQDIIAVLSPGTPDTSFTFSALDMVDTLTEKWVVFFFQLGEEHIRTSLRKWRRSERLIKNVERLFFYTRKRLKSGWSRQRLYEAGQALAVAAEKTAHALSGNVPGGRIDVCRQIAALPISSRQDLAVHPLEISTYIDREPDAWLGEVLQELEKAVVDGEVSNERAAILAWVEEVIS</sequence>
<evidence type="ECO:0000259" key="12">
    <source>
        <dbReference type="Pfam" id="PF13735"/>
    </source>
</evidence>
<evidence type="ECO:0000256" key="5">
    <source>
        <dbReference type="ARBA" id="ARBA00022723"/>
    </source>
</evidence>
<comment type="similarity">
    <text evidence="9">Belongs to the tRNA nucleotidyltransferase/poly(A) polymerase family.</text>
</comment>
<keyword evidence="4" id="KW-0548">Nucleotidyltransferase</keyword>
<dbReference type="Pfam" id="PF01743">
    <property type="entry name" value="PolyA_pol"/>
    <property type="match status" value="1"/>
</dbReference>
<feature type="domain" description="tRNA nucleotidyltransferase/poly(A) polymerase RNA and SrmB- binding" evidence="11">
    <location>
        <begin position="156"/>
        <end position="214"/>
    </location>
</feature>
<evidence type="ECO:0000313" key="13">
    <source>
        <dbReference type="EMBL" id="SDI28226.1"/>
    </source>
</evidence>
<protein>
    <submittedName>
        <fullName evidence="13">tRNA nucleotidyltransferase (CCA-adding enzyme)</fullName>
    </submittedName>
</protein>
<dbReference type="InterPro" id="IPR050264">
    <property type="entry name" value="Bact_CCA-adding_enz_type3_sf"/>
</dbReference>
<dbReference type="SUPFAM" id="SSF81891">
    <property type="entry name" value="Poly A polymerase C-terminal region-like"/>
    <property type="match status" value="1"/>
</dbReference>
<feature type="domain" description="Poly A polymerase head" evidence="10">
    <location>
        <begin position="26"/>
        <end position="130"/>
    </location>
</feature>
<dbReference type="InterPro" id="IPR032810">
    <property type="entry name" value="CCA-adding_enz_C"/>
</dbReference>
<keyword evidence="3" id="KW-0819">tRNA processing</keyword>
<comment type="cofactor">
    <cofactor evidence="1">
        <name>Mg(2+)</name>
        <dbReference type="ChEBI" id="CHEBI:18420"/>
    </cofactor>
</comment>
<evidence type="ECO:0000256" key="3">
    <source>
        <dbReference type="ARBA" id="ARBA00022694"/>
    </source>
</evidence>
<dbReference type="InterPro" id="IPR043519">
    <property type="entry name" value="NT_sf"/>
</dbReference>
<reference evidence="13 14" key="1">
    <citation type="submission" date="2016-10" db="EMBL/GenBank/DDBJ databases">
        <authorList>
            <person name="de Groot N.N."/>
        </authorList>
    </citation>
    <scope>NUCLEOTIDE SEQUENCE [LARGE SCALE GENOMIC DNA]</scope>
    <source>
        <strain evidence="13 14">DSM 21771</strain>
    </source>
</reference>
<dbReference type="GO" id="GO:0008033">
    <property type="term" value="P:tRNA processing"/>
    <property type="evidence" value="ECO:0007669"/>
    <property type="project" value="UniProtKB-KW"/>
</dbReference>
<feature type="domain" description="CCA-adding enzyme C-terminal" evidence="12">
    <location>
        <begin position="228"/>
        <end position="373"/>
    </location>
</feature>
<keyword evidence="8 9" id="KW-0694">RNA-binding</keyword>
<evidence type="ECO:0000259" key="10">
    <source>
        <dbReference type="Pfam" id="PF01743"/>
    </source>
</evidence>
<proteinExistence type="inferred from homology"/>
<dbReference type="InterPro" id="IPR032828">
    <property type="entry name" value="PolyA_RNA-bd"/>
</dbReference>
<dbReference type="PANTHER" id="PTHR46173:SF1">
    <property type="entry name" value="CCA TRNA NUCLEOTIDYLTRANSFERASE 1, MITOCHONDRIAL"/>
    <property type="match status" value="1"/>
</dbReference>
<dbReference type="RefSeq" id="WP_090395621.1">
    <property type="nucleotide sequence ID" value="NZ_FNEN01000001.1"/>
</dbReference>
<dbReference type="Proteomes" id="UP000198853">
    <property type="component" value="Unassembled WGS sequence"/>
</dbReference>
<dbReference type="Pfam" id="PF13735">
    <property type="entry name" value="tRNA_NucTran2_2"/>
    <property type="match status" value="1"/>
</dbReference>
<gene>
    <name evidence="13" type="ORF">SAMN04488123_101128</name>
</gene>
<accession>A0A1G8JAL5</accession>
<dbReference type="GO" id="GO:0000049">
    <property type="term" value="F:tRNA binding"/>
    <property type="evidence" value="ECO:0007669"/>
    <property type="project" value="TreeGrafter"/>
</dbReference>
<keyword evidence="14" id="KW-1185">Reference proteome</keyword>
<keyword evidence="7" id="KW-0460">Magnesium</keyword>
<evidence type="ECO:0000256" key="7">
    <source>
        <dbReference type="ARBA" id="ARBA00022842"/>
    </source>
</evidence>
<dbReference type="Gene3D" id="1.20.58.560">
    <property type="match status" value="1"/>
</dbReference>
<dbReference type="EMBL" id="FNEN01000001">
    <property type="protein sequence ID" value="SDI28226.1"/>
    <property type="molecule type" value="Genomic_DNA"/>
</dbReference>
<evidence type="ECO:0000256" key="8">
    <source>
        <dbReference type="ARBA" id="ARBA00022884"/>
    </source>
</evidence>
<keyword evidence="6" id="KW-0547">Nucleotide-binding</keyword>
<keyword evidence="5" id="KW-0479">Metal-binding</keyword>
<evidence type="ECO:0000313" key="14">
    <source>
        <dbReference type="Proteomes" id="UP000198853"/>
    </source>
</evidence>
<evidence type="ECO:0000256" key="4">
    <source>
        <dbReference type="ARBA" id="ARBA00022695"/>
    </source>
</evidence>
<dbReference type="Pfam" id="PF12627">
    <property type="entry name" value="PolyA_pol_RNAbd"/>
    <property type="match status" value="1"/>
</dbReference>
<evidence type="ECO:0000259" key="11">
    <source>
        <dbReference type="Pfam" id="PF12627"/>
    </source>
</evidence>
<dbReference type="InterPro" id="IPR002646">
    <property type="entry name" value="PolA_pol_head_dom"/>
</dbReference>
<dbReference type="PANTHER" id="PTHR46173">
    <property type="entry name" value="CCA TRNA NUCLEOTIDYLTRANSFERASE 1, MITOCHONDRIAL"/>
    <property type="match status" value="1"/>
</dbReference>
<organism evidence="13 14">
    <name type="scientific">Natribacillus halophilus</name>
    <dbReference type="NCBI Taxonomy" id="549003"/>
    <lineage>
        <taxon>Bacteria</taxon>
        <taxon>Bacillati</taxon>
        <taxon>Bacillota</taxon>
        <taxon>Bacilli</taxon>
        <taxon>Bacillales</taxon>
        <taxon>Bacillaceae</taxon>
        <taxon>Natribacillus</taxon>
    </lineage>
</organism>